<dbReference type="AlphaFoldDB" id="A0A8J6Z995"/>
<feature type="chain" id="PRO_5035248248" evidence="1">
    <location>
        <begin position="19"/>
        <end position="170"/>
    </location>
</feature>
<sequence>MRICLPLLLVAAAAQAPAETRHGDWTVSGPGPQGCVAQTGGDGLPWLRVSALPGETAPPGSFPAIRLQEYALRHFATVMQEGTPVQIRVDDGPAATAMPYAWLEEDVFQNAQAAIPPGARQEMLRAMAAGSRIIATSAGRPVADLPLRGFTAAYLKMMALCGLDGTGVTG</sequence>
<keyword evidence="3" id="KW-1185">Reference proteome</keyword>
<dbReference type="InterPro" id="IPR038696">
    <property type="entry name" value="IalB_sf"/>
</dbReference>
<dbReference type="RefSeq" id="WP_193181787.1">
    <property type="nucleotide sequence ID" value="NZ_JACVXA010000020.1"/>
</dbReference>
<organism evidence="2 3">
    <name type="scientific">Mangrovicoccus algicola</name>
    <dbReference type="NCBI Taxonomy" id="2771008"/>
    <lineage>
        <taxon>Bacteria</taxon>
        <taxon>Pseudomonadati</taxon>
        <taxon>Pseudomonadota</taxon>
        <taxon>Alphaproteobacteria</taxon>
        <taxon>Rhodobacterales</taxon>
        <taxon>Paracoccaceae</taxon>
        <taxon>Mangrovicoccus</taxon>
    </lineage>
</organism>
<dbReference type="EMBL" id="JACVXA010000020">
    <property type="protein sequence ID" value="MBE3638306.1"/>
    <property type="molecule type" value="Genomic_DNA"/>
</dbReference>
<evidence type="ECO:0000313" key="3">
    <source>
        <dbReference type="Proteomes" id="UP000609121"/>
    </source>
</evidence>
<reference evidence="2" key="1">
    <citation type="submission" date="2020-09" db="EMBL/GenBank/DDBJ databases">
        <title>A novel bacterium of genus Mangrovicoccus, isolated from South China Sea.</title>
        <authorList>
            <person name="Huang H."/>
            <person name="Mo K."/>
            <person name="Hu Y."/>
        </authorList>
    </citation>
    <scope>NUCLEOTIDE SEQUENCE</scope>
    <source>
        <strain evidence="2">HB182678</strain>
    </source>
</reference>
<accession>A0A8J6Z995</accession>
<comment type="caution">
    <text evidence="2">The sequence shown here is derived from an EMBL/GenBank/DDBJ whole genome shotgun (WGS) entry which is preliminary data.</text>
</comment>
<protein>
    <submittedName>
        <fullName evidence="2">Uncharacterized protein</fullName>
    </submittedName>
</protein>
<feature type="signal peptide" evidence="1">
    <location>
        <begin position="1"/>
        <end position="18"/>
    </location>
</feature>
<proteinExistence type="predicted"/>
<keyword evidence="1" id="KW-0732">Signal</keyword>
<evidence type="ECO:0000313" key="2">
    <source>
        <dbReference type="EMBL" id="MBE3638306.1"/>
    </source>
</evidence>
<dbReference type="Proteomes" id="UP000609121">
    <property type="component" value="Unassembled WGS sequence"/>
</dbReference>
<gene>
    <name evidence="2" type="ORF">ICN82_08855</name>
</gene>
<dbReference type="Gene3D" id="2.60.40.1880">
    <property type="entry name" value="Invasion associated locus B (IalB) protein"/>
    <property type="match status" value="1"/>
</dbReference>
<name>A0A8J6Z995_9RHOB</name>
<evidence type="ECO:0000256" key="1">
    <source>
        <dbReference type="SAM" id="SignalP"/>
    </source>
</evidence>